<sequence>MSSLRRSARAPTTQPGSTAQHNAKSSSSVSSVSSGRPNERAVRSSQKILSPRSSVAARSPSSEELGDAAGPAPRRTRSKIEEVKNDVFEGAEEEIDEENEEEETRCICGQLEYPGLPITTSETPKKPSQLDSDPISEDSTGWFIQCDNCQVWQHGGCVGILDEAQNPEKYFCEQCRKDLHKVSKDINGRPYSIYLPVQDSEFELGSPELKSKDASKRTRVGKPVRTDLEKIAKGRRATMNSRDSAYDEAEQLRRAIEESKKDSIVKPESTRKGKRGRDDSEDVDEEVKRRRTTSGSSSNHSKSRRQDANSDEESVRKERQPQSRGAAAKNHRAKGAREQDIQRGKRRAEAPAAKGSNHRRKNEDYEISPEPMSRGASARGNNASAANPMQTQSVSKSHKKGGRPPARRGRLGRNQYTKDRDPPDQNPNARSPRSNNSQDGELASLNGNKAGYAENTGLGKPSKPKHMNPNRTTMNDMKRRVAGILEFISHTQVELAGLDASRSRSNTMTSAKACLSSSTEALPDDNAIINGKGLAGLKDVGGVLAALGNAQLVDEESFGKLSALEMMDVLTRRLMHWQGEYGKYGEK</sequence>
<dbReference type="AlphaFoldDB" id="A0AA43QWG5"/>
<feature type="compositionally biased region" description="Basic and acidic residues" evidence="4">
    <location>
        <begin position="335"/>
        <end position="349"/>
    </location>
</feature>
<dbReference type="GO" id="GO:0033698">
    <property type="term" value="C:Rpd3L complex"/>
    <property type="evidence" value="ECO:0007669"/>
    <property type="project" value="TreeGrafter"/>
</dbReference>
<evidence type="ECO:0000256" key="2">
    <source>
        <dbReference type="ARBA" id="ARBA00022771"/>
    </source>
</evidence>
<feature type="region of interest" description="Disordered" evidence="4">
    <location>
        <begin position="205"/>
        <end position="471"/>
    </location>
</feature>
<dbReference type="GO" id="GO:0061188">
    <property type="term" value="P:negative regulation of rDNA heterochromatin formation"/>
    <property type="evidence" value="ECO:0007669"/>
    <property type="project" value="TreeGrafter"/>
</dbReference>
<dbReference type="InterPro" id="IPR013083">
    <property type="entry name" value="Znf_RING/FYVE/PHD"/>
</dbReference>
<comment type="caution">
    <text evidence="6">The sequence shown here is derived from an EMBL/GenBank/DDBJ whole genome shotgun (WGS) entry which is preliminary data.</text>
</comment>
<dbReference type="InterPro" id="IPR001965">
    <property type="entry name" value="Znf_PHD"/>
</dbReference>
<keyword evidence="1" id="KW-0479">Metal-binding</keyword>
<feature type="domain" description="Zinc finger PHD-type" evidence="5">
    <location>
        <begin position="105"/>
        <end position="176"/>
    </location>
</feature>
<dbReference type="SMART" id="SM00249">
    <property type="entry name" value="PHD"/>
    <property type="match status" value="1"/>
</dbReference>
<keyword evidence="3" id="KW-0862">Zinc</keyword>
<dbReference type="InterPro" id="IPR019786">
    <property type="entry name" value="Zinc_finger_PHD-type_CS"/>
</dbReference>
<evidence type="ECO:0000313" key="6">
    <source>
        <dbReference type="EMBL" id="MDI1492188.1"/>
    </source>
</evidence>
<feature type="compositionally biased region" description="Polar residues" evidence="4">
    <location>
        <begin position="1"/>
        <end position="24"/>
    </location>
</feature>
<evidence type="ECO:0000256" key="1">
    <source>
        <dbReference type="ARBA" id="ARBA00022723"/>
    </source>
</evidence>
<dbReference type="GO" id="GO:0070210">
    <property type="term" value="C:Rpd3L-Expanded complex"/>
    <property type="evidence" value="ECO:0007669"/>
    <property type="project" value="TreeGrafter"/>
</dbReference>
<organism evidence="6 7">
    <name type="scientific">Ramalina farinacea</name>
    <dbReference type="NCBI Taxonomy" id="258253"/>
    <lineage>
        <taxon>Eukaryota</taxon>
        <taxon>Fungi</taxon>
        <taxon>Dikarya</taxon>
        <taxon>Ascomycota</taxon>
        <taxon>Pezizomycotina</taxon>
        <taxon>Lecanoromycetes</taxon>
        <taxon>OSLEUM clade</taxon>
        <taxon>Lecanoromycetidae</taxon>
        <taxon>Lecanorales</taxon>
        <taxon>Lecanorineae</taxon>
        <taxon>Ramalinaceae</taxon>
        <taxon>Ramalina</taxon>
    </lineage>
</organism>
<feature type="compositionally biased region" description="Low complexity" evidence="4">
    <location>
        <begin position="373"/>
        <end position="387"/>
    </location>
</feature>
<reference evidence="6" key="1">
    <citation type="journal article" date="2023" name="Genome Biol. Evol.">
        <title>First Whole Genome Sequence and Flow Cytometry Genome Size Data for the Lichen-Forming Fungus Ramalina farinacea (Ascomycota).</title>
        <authorList>
            <person name="Llewellyn T."/>
            <person name="Mian S."/>
            <person name="Hill R."/>
            <person name="Leitch I.J."/>
            <person name="Gaya E."/>
        </authorList>
    </citation>
    <scope>NUCLEOTIDE SEQUENCE</scope>
    <source>
        <strain evidence="6">LIQ254RAFAR</strain>
    </source>
</reference>
<dbReference type="EMBL" id="JAPUFD010000018">
    <property type="protein sequence ID" value="MDI1492188.1"/>
    <property type="molecule type" value="Genomic_DNA"/>
</dbReference>
<dbReference type="Proteomes" id="UP001161017">
    <property type="component" value="Unassembled WGS sequence"/>
</dbReference>
<evidence type="ECO:0000256" key="3">
    <source>
        <dbReference type="ARBA" id="ARBA00022833"/>
    </source>
</evidence>
<dbReference type="InterPro" id="IPR053051">
    <property type="entry name" value="HDAC_complex_subunit"/>
</dbReference>
<dbReference type="PROSITE" id="PS01359">
    <property type="entry name" value="ZF_PHD_1"/>
    <property type="match status" value="1"/>
</dbReference>
<dbReference type="InterPro" id="IPR011011">
    <property type="entry name" value="Znf_FYVE_PHD"/>
</dbReference>
<dbReference type="Gene3D" id="3.30.40.10">
    <property type="entry name" value="Zinc/RING finger domain, C3HC4 (zinc finger)"/>
    <property type="match status" value="1"/>
</dbReference>
<feature type="compositionally biased region" description="Low complexity" evidence="4">
    <location>
        <begin position="426"/>
        <end position="437"/>
    </location>
</feature>
<feature type="compositionally biased region" description="Basic residues" evidence="4">
    <location>
        <begin position="396"/>
        <end position="411"/>
    </location>
</feature>
<dbReference type="PANTHER" id="PTHR47793:SF1">
    <property type="entry name" value="HISTONE DEACETYLASE COMPLEX SUBUNIT CTI6"/>
    <property type="match status" value="1"/>
</dbReference>
<keyword evidence="7" id="KW-1185">Reference proteome</keyword>
<feature type="region of interest" description="Disordered" evidence="4">
    <location>
        <begin position="1"/>
        <end position="104"/>
    </location>
</feature>
<evidence type="ECO:0000256" key="4">
    <source>
        <dbReference type="SAM" id="MobiDB-lite"/>
    </source>
</evidence>
<gene>
    <name evidence="6" type="primary">CTI6</name>
    <name evidence="6" type="ORF">OHK93_003400</name>
</gene>
<feature type="compositionally biased region" description="Basic and acidic residues" evidence="4">
    <location>
        <begin position="304"/>
        <end position="321"/>
    </location>
</feature>
<name>A0AA43QWG5_9LECA</name>
<feature type="compositionally biased region" description="Low complexity" evidence="4">
    <location>
        <begin position="50"/>
        <end position="63"/>
    </location>
</feature>
<accession>A0AA43QWG5</accession>
<dbReference type="GO" id="GO:0008270">
    <property type="term" value="F:zinc ion binding"/>
    <property type="evidence" value="ECO:0007669"/>
    <property type="project" value="UniProtKB-KW"/>
</dbReference>
<feature type="compositionally biased region" description="Basic and acidic residues" evidence="4">
    <location>
        <begin position="78"/>
        <end position="87"/>
    </location>
</feature>
<proteinExistence type="predicted"/>
<keyword evidence="2" id="KW-0863">Zinc-finger</keyword>
<dbReference type="SUPFAM" id="SSF57903">
    <property type="entry name" value="FYVE/PHD zinc finger"/>
    <property type="match status" value="1"/>
</dbReference>
<evidence type="ECO:0000259" key="5">
    <source>
        <dbReference type="SMART" id="SM00249"/>
    </source>
</evidence>
<feature type="compositionally biased region" description="Basic and acidic residues" evidence="4">
    <location>
        <begin position="250"/>
        <end position="271"/>
    </location>
</feature>
<evidence type="ECO:0000313" key="7">
    <source>
        <dbReference type="Proteomes" id="UP001161017"/>
    </source>
</evidence>
<feature type="compositionally biased region" description="Low complexity" evidence="4">
    <location>
        <begin position="25"/>
        <end position="34"/>
    </location>
</feature>
<dbReference type="PANTHER" id="PTHR47793">
    <property type="entry name" value="HISTONE DEACETYLASE COMPLEX SUBUNIT CTI6"/>
    <property type="match status" value="1"/>
</dbReference>
<dbReference type="GO" id="GO:0061186">
    <property type="term" value="P:negative regulation of silent mating-type cassette heterochromatin formation"/>
    <property type="evidence" value="ECO:0007669"/>
    <property type="project" value="TreeGrafter"/>
</dbReference>
<feature type="region of interest" description="Disordered" evidence="4">
    <location>
        <begin position="117"/>
        <end position="136"/>
    </location>
</feature>
<protein>
    <submittedName>
        <fullName evidence="6">Histone deacetylase complex subunit</fullName>
    </submittedName>
</protein>
<feature type="compositionally biased region" description="Acidic residues" evidence="4">
    <location>
        <begin position="89"/>
        <end position="103"/>
    </location>
</feature>
<dbReference type="Pfam" id="PF20826">
    <property type="entry name" value="PHD_5"/>
    <property type="match status" value="1"/>
</dbReference>